<sequence length="109" mass="11872">MSAVSGFVFSHLIDADVLDLESSIFTPRLPRHPALKGSQVDQIALMHPRFDLDAATSTVGCMDPTETFQVVSVWLHGVAMSQTLDLELYRLNLDSTTSALGSNDPIQVL</sequence>
<name>A0A0C2ZM32_9AGAM</name>
<accession>A0A0C2ZM32</accession>
<dbReference type="InParanoid" id="A0A0C2ZM32"/>
<proteinExistence type="predicted"/>
<reference evidence="1 2" key="1">
    <citation type="submission" date="2014-04" db="EMBL/GenBank/DDBJ databases">
        <authorList>
            <consortium name="DOE Joint Genome Institute"/>
            <person name="Kuo A."/>
            <person name="Kohler A."/>
            <person name="Nagy L.G."/>
            <person name="Floudas D."/>
            <person name="Copeland A."/>
            <person name="Barry K.W."/>
            <person name="Cichocki N."/>
            <person name="Veneault-Fourrey C."/>
            <person name="LaButti K."/>
            <person name="Lindquist E.A."/>
            <person name="Lipzen A."/>
            <person name="Lundell T."/>
            <person name="Morin E."/>
            <person name="Murat C."/>
            <person name="Sun H."/>
            <person name="Tunlid A."/>
            <person name="Henrissat B."/>
            <person name="Grigoriev I.V."/>
            <person name="Hibbett D.S."/>
            <person name="Martin F."/>
            <person name="Nordberg H.P."/>
            <person name="Cantor M.N."/>
            <person name="Hua S.X."/>
        </authorList>
    </citation>
    <scope>NUCLEOTIDE SEQUENCE [LARGE SCALE GENOMIC DNA]</scope>
    <source>
        <strain evidence="1 2">Foug A</strain>
    </source>
</reference>
<evidence type="ECO:0000313" key="1">
    <source>
        <dbReference type="EMBL" id="KIM62608.1"/>
    </source>
</evidence>
<dbReference type="HOGENOM" id="CLU_2185505_0_0_1"/>
<reference evidence="2" key="2">
    <citation type="submission" date="2015-01" db="EMBL/GenBank/DDBJ databases">
        <title>Evolutionary Origins and Diversification of the Mycorrhizal Mutualists.</title>
        <authorList>
            <consortium name="DOE Joint Genome Institute"/>
            <consortium name="Mycorrhizal Genomics Consortium"/>
            <person name="Kohler A."/>
            <person name="Kuo A."/>
            <person name="Nagy L.G."/>
            <person name="Floudas D."/>
            <person name="Copeland A."/>
            <person name="Barry K.W."/>
            <person name="Cichocki N."/>
            <person name="Veneault-Fourrey C."/>
            <person name="LaButti K."/>
            <person name="Lindquist E.A."/>
            <person name="Lipzen A."/>
            <person name="Lundell T."/>
            <person name="Morin E."/>
            <person name="Murat C."/>
            <person name="Riley R."/>
            <person name="Ohm R."/>
            <person name="Sun H."/>
            <person name="Tunlid A."/>
            <person name="Henrissat B."/>
            <person name="Grigoriev I.V."/>
            <person name="Hibbett D.S."/>
            <person name="Martin F."/>
        </authorList>
    </citation>
    <scope>NUCLEOTIDE SEQUENCE [LARGE SCALE GENOMIC DNA]</scope>
    <source>
        <strain evidence="2">Foug A</strain>
    </source>
</reference>
<gene>
    <name evidence="1" type="ORF">SCLCIDRAFT_24902</name>
</gene>
<dbReference type="AlphaFoldDB" id="A0A0C2ZM32"/>
<dbReference type="Proteomes" id="UP000053989">
    <property type="component" value="Unassembled WGS sequence"/>
</dbReference>
<dbReference type="EMBL" id="KN822041">
    <property type="protein sequence ID" value="KIM62608.1"/>
    <property type="molecule type" value="Genomic_DNA"/>
</dbReference>
<organism evidence="1 2">
    <name type="scientific">Scleroderma citrinum Foug A</name>
    <dbReference type="NCBI Taxonomy" id="1036808"/>
    <lineage>
        <taxon>Eukaryota</taxon>
        <taxon>Fungi</taxon>
        <taxon>Dikarya</taxon>
        <taxon>Basidiomycota</taxon>
        <taxon>Agaricomycotina</taxon>
        <taxon>Agaricomycetes</taxon>
        <taxon>Agaricomycetidae</taxon>
        <taxon>Boletales</taxon>
        <taxon>Sclerodermatineae</taxon>
        <taxon>Sclerodermataceae</taxon>
        <taxon>Scleroderma</taxon>
    </lineage>
</organism>
<evidence type="ECO:0000313" key="2">
    <source>
        <dbReference type="Proteomes" id="UP000053989"/>
    </source>
</evidence>
<protein>
    <submittedName>
        <fullName evidence="1">Uncharacterized protein</fullName>
    </submittedName>
</protein>
<keyword evidence="2" id="KW-1185">Reference proteome</keyword>